<accession>A0AAD1CI16</accession>
<reference evidence="2" key="1">
    <citation type="submission" date="2017-05" db="EMBL/GenBank/DDBJ databases">
        <title>Whole genome sequence of fish pathogenic bacteria, Photobacterium damselae subsp. piscicida, strain 91-197, isolated from hybrid striped bass (Morone sp.) in USA.</title>
        <authorList>
            <person name="Teru Y."/>
            <person name="Hikima J."/>
            <person name="Kono T."/>
            <person name="Sakai M."/>
            <person name="Takano T."/>
            <person name="Hawke J.P."/>
            <person name="Takeyama H."/>
            <person name="Aoki T."/>
        </authorList>
    </citation>
    <scope>NUCLEOTIDE SEQUENCE [LARGE SCALE GENOMIC DNA]</scope>
    <source>
        <strain evidence="2">91-197</strain>
    </source>
</reference>
<evidence type="ECO:0000313" key="1">
    <source>
        <dbReference type="EMBL" id="BAX54669.1"/>
    </source>
</evidence>
<dbReference type="EMBL" id="AP018046">
    <property type="protein sequence ID" value="BAX54669.1"/>
    <property type="molecule type" value="Genomic_DNA"/>
</dbReference>
<proteinExistence type="predicted"/>
<sequence length="122" mass="14134">MLANLAGIFILYHYKSSLLYWPYPMSNKPRKKKKKPTKKCRPVQASSAFDNYEQYETTMDNVIQLLNTQYDIAPPKDHDEEIALIYQYLIDKFGDTSTTAFKLHEVLISLAHIAERDGATPY</sequence>
<evidence type="ECO:0000313" key="2">
    <source>
        <dbReference type="Proteomes" id="UP000218676"/>
    </source>
</evidence>
<dbReference type="Proteomes" id="UP000218676">
    <property type="component" value="Chromosome 2"/>
</dbReference>
<organism evidence="1 2">
    <name type="scientific">Photobacterium damsela subsp. piscicida</name>
    <name type="common">Pasteurella piscicida</name>
    <dbReference type="NCBI Taxonomy" id="38294"/>
    <lineage>
        <taxon>Bacteria</taxon>
        <taxon>Pseudomonadati</taxon>
        <taxon>Pseudomonadota</taxon>
        <taxon>Gammaproteobacteria</taxon>
        <taxon>Vibrionales</taxon>
        <taxon>Vibrionaceae</taxon>
        <taxon>Photobacterium</taxon>
    </lineage>
</organism>
<dbReference type="AlphaFoldDB" id="A0AAD1CI16"/>
<gene>
    <name evidence="1" type="ORF">PDPUS_2_00083</name>
</gene>
<dbReference type="RefSeq" id="WP_231965279.1">
    <property type="nucleotide sequence ID" value="NZ_AP018046.1"/>
</dbReference>
<name>A0AAD1CI16_PHODP</name>
<protein>
    <submittedName>
        <fullName evidence="1">Uncharacterized protein</fullName>
    </submittedName>
</protein>